<comment type="caution">
    <text evidence="1">The sequence shown here is derived from an EMBL/GenBank/DDBJ whole genome shotgun (WGS) entry which is preliminary data.</text>
</comment>
<name>A0ACC5R4Z5_9HYPH</name>
<protein>
    <submittedName>
        <fullName evidence="1">SDR family oxidoreductase</fullName>
    </submittedName>
</protein>
<evidence type="ECO:0000313" key="2">
    <source>
        <dbReference type="Proteomes" id="UP000616151"/>
    </source>
</evidence>
<reference evidence="1" key="1">
    <citation type="submission" date="2021-01" db="EMBL/GenBank/DDBJ databases">
        <authorList>
            <person name="Sun Q."/>
        </authorList>
    </citation>
    <scope>NUCLEOTIDE SEQUENCE</scope>
    <source>
        <strain evidence="1">YIM B02566</strain>
    </source>
</reference>
<dbReference type="Proteomes" id="UP000616151">
    <property type="component" value="Unassembled WGS sequence"/>
</dbReference>
<proteinExistence type="predicted"/>
<keyword evidence="2" id="KW-1185">Reference proteome</keyword>
<accession>A0ACC5R4Z5</accession>
<dbReference type="EMBL" id="JAENHL010000007">
    <property type="protein sequence ID" value="MBK1867685.1"/>
    <property type="molecule type" value="Genomic_DNA"/>
</dbReference>
<organism evidence="1 2">
    <name type="scientific">Taklimakanibacter albus</name>
    <dbReference type="NCBI Taxonomy" id="2800327"/>
    <lineage>
        <taxon>Bacteria</taxon>
        <taxon>Pseudomonadati</taxon>
        <taxon>Pseudomonadota</taxon>
        <taxon>Alphaproteobacteria</taxon>
        <taxon>Hyphomicrobiales</taxon>
        <taxon>Aestuariivirgaceae</taxon>
        <taxon>Taklimakanibacter</taxon>
    </lineage>
</organism>
<evidence type="ECO:0000313" key="1">
    <source>
        <dbReference type="EMBL" id="MBK1867685.1"/>
    </source>
</evidence>
<sequence>MGSAEMAGRHVVITGGVRGLGFALSSLFVERGAKVAIIDIDKDGLASAVERLGGPTKAVGVAGDIRRRDKAHVAFSLAASALGHADILINNAGVYPRKPMLEIDDEAWDYTFDVNLRAMFHMSVAAANHMKPRKAGRIVSIASIDAYIPYAKNAHYAAAKAGVISLTKSFAQELAPEGILVNAVSPGPIDTPNLRALGIYEDLAKSTPLGRVADPSDIAEVVYFLASERNRYMTGETVIAGGGIVMD</sequence>
<gene>
    <name evidence="1" type="ORF">JHL16_15105</name>
</gene>